<dbReference type="GO" id="GO:0006707">
    <property type="term" value="P:cholesterol catabolic process"/>
    <property type="evidence" value="ECO:0007669"/>
    <property type="project" value="TreeGrafter"/>
</dbReference>
<dbReference type="FunFam" id="1.10.630.10:FF:000018">
    <property type="entry name" value="Cytochrome P450 monooxygenase"/>
    <property type="match status" value="1"/>
</dbReference>
<evidence type="ECO:0000256" key="1">
    <source>
        <dbReference type="ARBA" id="ARBA00010617"/>
    </source>
</evidence>
<accession>H0QK44</accession>
<keyword evidence="4" id="KW-0560">Oxidoreductase</keyword>
<evidence type="ECO:0000256" key="6">
    <source>
        <dbReference type="ARBA" id="ARBA00023033"/>
    </source>
</evidence>
<dbReference type="GO" id="GO:0005506">
    <property type="term" value="F:iron ion binding"/>
    <property type="evidence" value="ECO:0007669"/>
    <property type="project" value="InterPro"/>
</dbReference>
<dbReference type="EMBL" id="BAEG01000037">
    <property type="protein sequence ID" value="GAB13284.1"/>
    <property type="molecule type" value="Genomic_DNA"/>
</dbReference>
<comment type="caution">
    <text evidence="7">The sequence shown here is derived from an EMBL/GenBank/DDBJ whole genome shotgun (WGS) entry which is preliminary data.</text>
</comment>
<dbReference type="STRING" id="1077972.ARGLB_037_01350"/>
<keyword evidence="6" id="KW-0503">Monooxygenase</keyword>
<dbReference type="GO" id="GO:0008395">
    <property type="term" value="F:steroid hydroxylase activity"/>
    <property type="evidence" value="ECO:0007669"/>
    <property type="project" value="TreeGrafter"/>
</dbReference>
<dbReference type="PANTHER" id="PTHR46696">
    <property type="entry name" value="P450, PUTATIVE (EUROFUNG)-RELATED"/>
    <property type="match status" value="1"/>
</dbReference>
<dbReference type="InterPro" id="IPR001128">
    <property type="entry name" value="Cyt_P450"/>
</dbReference>
<dbReference type="InterPro" id="IPR002397">
    <property type="entry name" value="Cyt_P450_B"/>
</dbReference>
<evidence type="ECO:0000313" key="8">
    <source>
        <dbReference type="Proteomes" id="UP000003828"/>
    </source>
</evidence>
<dbReference type="OrthoDB" id="54272at2"/>
<dbReference type="InterPro" id="IPR036396">
    <property type="entry name" value="Cyt_P450_sf"/>
</dbReference>
<keyword evidence="2" id="KW-0349">Heme</keyword>
<dbReference type="PRINTS" id="PR00359">
    <property type="entry name" value="BP450"/>
</dbReference>
<keyword evidence="5" id="KW-0408">Iron</keyword>
<dbReference type="SUPFAM" id="SSF48264">
    <property type="entry name" value="Cytochrome P450"/>
    <property type="match status" value="1"/>
</dbReference>
<evidence type="ECO:0000256" key="3">
    <source>
        <dbReference type="ARBA" id="ARBA00022723"/>
    </source>
</evidence>
<evidence type="ECO:0000256" key="4">
    <source>
        <dbReference type="ARBA" id="ARBA00023002"/>
    </source>
</evidence>
<dbReference type="RefSeq" id="WP_003800379.1">
    <property type="nucleotide sequence ID" value="NZ_BAEG01000037.1"/>
</dbReference>
<name>H0QK44_ARTG1</name>
<comment type="similarity">
    <text evidence="1">Belongs to the cytochrome P450 family.</text>
</comment>
<sequence length="414" mass="46331">MGYTHDALSDLVFEEAVPYEYFDAARRDDPVRWVEEGGGPGYWSVTRYADVLAVTRNFREFSSEAGGTTREDIAPEDLLARKTLIDTDPPLHTQMRRLLAPRFTPGSVHKDWLGFVETTVMILLDRAFERTNFDYVAEVASTIPIAVLGELLGVPAGDRTYLMGLGDEMIAGSDPDHAPRTADSPENAAEYSAYPFSSPAGRDLWKYADDLRERRKDNLGHDVFSLLMTGTLGDRKLSTRELDNFFSLLVVAGNETTRMALSHGLLAFAEHPEQFNLLRDDPSLLPSAVEEVLRWATPIHHFRRTALVDTDIAGTKIRAGDKVLMWYVSANRDETVFDRPYTFDIARKPNPHIAFGGGGPHICLGNSLARLELQIVFRELAKRVKSIEIDGPVRRLRSNLTHGIKELPVSLTYA</sequence>
<evidence type="ECO:0000256" key="5">
    <source>
        <dbReference type="ARBA" id="ARBA00023004"/>
    </source>
</evidence>
<organism evidence="7 8">
    <name type="scientific">Arthrobacter globiformis (strain ATCC 8010 / DSM 20124 / JCM 1332 / NBRC 12137 / NCIMB 8907 / NRRL B-2979 / 168)</name>
    <dbReference type="NCBI Taxonomy" id="1077972"/>
    <lineage>
        <taxon>Bacteria</taxon>
        <taxon>Bacillati</taxon>
        <taxon>Actinomycetota</taxon>
        <taxon>Actinomycetes</taxon>
        <taxon>Micrococcales</taxon>
        <taxon>Micrococcaceae</taxon>
        <taxon>Arthrobacter</taxon>
    </lineage>
</organism>
<dbReference type="CDD" id="cd11033">
    <property type="entry name" value="CYP142-like"/>
    <property type="match status" value="1"/>
</dbReference>
<gene>
    <name evidence="7" type="ORF">ARGLB_037_01350</name>
</gene>
<protein>
    <submittedName>
        <fullName evidence="7">Cytochrome P450</fullName>
    </submittedName>
</protein>
<dbReference type="eggNOG" id="COG2124">
    <property type="taxonomic scope" value="Bacteria"/>
</dbReference>
<evidence type="ECO:0000313" key="7">
    <source>
        <dbReference type="EMBL" id="GAB13284.1"/>
    </source>
</evidence>
<dbReference type="Pfam" id="PF00067">
    <property type="entry name" value="p450"/>
    <property type="match status" value="1"/>
</dbReference>
<reference evidence="7 8" key="1">
    <citation type="submission" date="2011-12" db="EMBL/GenBank/DDBJ databases">
        <title>Whole genome shotgun sequence of Arthrobacter globiformis NBRC 12137.</title>
        <authorList>
            <person name="Miyazawa S."/>
            <person name="Hosoyama A."/>
            <person name="Tsuchikane K."/>
            <person name="Katsumata H."/>
            <person name="Yamazaki S."/>
            <person name="Fujita N."/>
        </authorList>
    </citation>
    <scope>NUCLEOTIDE SEQUENCE [LARGE SCALE GENOMIC DNA]</scope>
    <source>
        <strain evidence="7 8">NBRC 12137</strain>
    </source>
</reference>
<dbReference type="AlphaFoldDB" id="H0QK44"/>
<dbReference type="Proteomes" id="UP000003828">
    <property type="component" value="Unassembled WGS sequence"/>
</dbReference>
<dbReference type="GO" id="GO:0020037">
    <property type="term" value="F:heme binding"/>
    <property type="evidence" value="ECO:0007669"/>
    <property type="project" value="InterPro"/>
</dbReference>
<evidence type="ECO:0000256" key="2">
    <source>
        <dbReference type="ARBA" id="ARBA00022617"/>
    </source>
</evidence>
<dbReference type="PANTHER" id="PTHR46696:SF4">
    <property type="entry name" value="BIOTIN BIOSYNTHESIS CYTOCHROME P450"/>
    <property type="match status" value="1"/>
</dbReference>
<keyword evidence="3" id="KW-0479">Metal-binding</keyword>
<keyword evidence="8" id="KW-1185">Reference proteome</keyword>
<proteinExistence type="inferred from homology"/>
<dbReference type="Gene3D" id="1.10.630.10">
    <property type="entry name" value="Cytochrome P450"/>
    <property type="match status" value="1"/>
</dbReference>
<dbReference type="GO" id="GO:0036199">
    <property type="term" value="F:cholest-4-en-3-one 26-monooxygenase activity"/>
    <property type="evidence" value="ECO:0007669"/>
    <property type="project" value="TreeGrafter"/>
</dbReference>